<protein>
    <submittedName>
        <fullName evidence="4">NAD(P)/FAD-dependent oxidoreductase</fullName>
    </submittedName>
</protein>
<dbReference type="InterPro" id="IPR006076">
    <property type="entry name" value="FAD-dep_OxRdtase"/>
</dbReference>
<comment type="caution">
    <text evidence="4">The sequence shown here is derived from an EMBL/GenBank/DDBJ whole genome shotgun (WGS) entry which is preliminary data.</text>
</comment>
<evidence type="ECO:0000256" key="1">
    <source>
        <dbReference type="ARBA" id="ARBA00023002"/>
    </source>
</evidence>
<dbReference type="InterPro" id="IPR036188">
    <property type="entry name" value="FAD/NAD-bd_sf"/>
</dbReference>
<dbReference type="Gene3D" id="3.30.9.10">
    <property type="entry name" value="D-Amino Acid Oxidase, subunit A, domain 2"/>
    <property type="match status" value="1"/>
</dbReference>
<organism evidence="4 5">
    <name type="scientific">Paraburkholderia fungorum</name>
    <dbReference type="NCBI Taxonomy" id="134537"/>
    <lineage>
        <taxon>Bacteria</taxon>
        <taxon>Pseudomonadati</taxon>
        <taxon>Pseudomonadota</taxon>
        <taxon>Betaproteobacteria</taxon>
        <taxon>Burkholderiales</taxon>
        <taxon>Burkholderiaceae</taxon>
        <taxon>Paraburkholderia</taxon>
    </lineage>
</organism>
<gene>
    <name evidence="4" type="ORF">ParKJ_39755</name>
</gene>
<dbReference type="InterPro" id="IPR007419">
    <property type="entry name" value="BFD-like_2Fe2S-bd_dom"/>
</dbReference>
<dbReference type="PANTHER" id="PTHR42720:SF1">
    <property type="entry name" value="GLYCEROL 3-PHOSPHATE OXIDASE"/>
    <property type="match status" value="1"/>
</dbReference>
<keyword evidence="1" id="KW-0560">Oxidoreductase</keyword>
<proteinExistence type="predicted"/>
<dbReference type="CDD" id="cd19946">
    <property type="entry name" value="GlpA-like_Fer2_BFD-like"/>
    <property type="match status" value="1"/>
</dbReference>
<dbReference type="RefSeq" id="WP_315697583.1">
    <property type="nucleotide sequence ID" value="NZ_JANSLM010000026.1"/>
</dbReference>
<evidence type="ECO:0000259" key="3">
    <source>
        <dbReference type="Pfam" id="PF04324"/>
    </source>
</evidence>
<dbReference type="SUPFAM" id="SSF51905">
    <property type="entry name" value="FAD/NAD(P)-binding domain"/>
    <property type="match status" value="1"/>
</dbReference>
<evidence type="ECO:0000313" key="4">
    <source>
        <dbReference type="EMBL" id="MDT8843553.1"/>
    </source>
</evidence>
<dbReference type="InterPro" id="IPR052745">
    <property type="entry name" value="G3P_Oxidase/Oxidoreductase"/>
</dbReference>
<feature type="domain" description="BFD-like [2Fe-2S]-binding" evidence="3">
    <location>
        <begin position="398"/>
        <end position="449"/>
    </location>
</feature>
<name>A0AAP5UYM1_9BURK</name>
<dbReference type="Gene3D" id="3.50.50.60">
    <property type="entry name" value="FAD/NAD(P)-binding domain"/>
    <property type="match status" value="1"/>
</dbReference>
<dbReference type="Pfam" id="PF01266">
    <property type="entry name" value="DAO"/>
    <property type="match status" value="1"/>
</dbReference>
<dbReference type="Proteomes" id="UP001246473">
    <property type="component" value="Unassembled WGS sequence"/>
</dbReference>
<evidence type="ECO:0000259" key="2">
    <source>
        <dbReference type="Pfam" id="PF01266"/>
    </source>
</evidence>
<dbReference type="AlphaFoldDB" id="A0AAP5UYM1"/>
<dbReference type="Gene3D" id="1.10.10.1100">
    <property type="entry name" value="BFD-like [2Fe-2S]-binding domain"/>
    <property type="match status" value="1"/>
</dbReference>
<dbReference type="SUPFAM" id="SSF54373">
    <property type="entry name" value="FAD-linked reductases, C-terminal domain"/>
    <property type="match status" value="1"/>
</dbReference>
<dbReference type="EMBL" id="JANSLM010000026">
    <property type="protein sequence ID" value="MDT8843553.1"/>
    <property type="molecule type" value="Genomic_DNA"/>
</dbReference>
<dbReference type="PANTHER" id="PTHR42720">
    <property type="entry name" value="GLYCEROL-3-PHOSPHATE DEHYDROGENASE"/>
    <property type="match status" value="1"/>
</dbReference>
<accession>A0AAP5UYM1</accession>
<sequence>MSVADDDIYDVTVIGAGVVGCAVARRFVLQGARVLLLERGADLLSGASKANSAILHTGFDAPENSLEVACMQAGYQEYLEIAERLNLPLLETGAMVAAWSGQELERLDAIEAQARANGVMDVRRMSPEEMLAREPHLSPDVMGGLLVPREHVIDPWSAPLAYLKQAVENGATALFGVELKKGQRDERYWTLETTRGQFKTAFVVNCAGLCGDLVEQALLGSASFAIRPRKGQFVVFDKAASALIRTILLPVPTERTKGVVITRTVFGNVLVGPTAEEQDDRVHATVERPALEALIAAAVTRVPALAGMPVTAVYAGLRPATEKKEYRVRIDAERGYLVLGGIRSTGLTAALGLARHAFSLYSGAHAHLVPLASPSWPAVPNLAEHRPRDWERPGDNEIVCHCELVTRREIEAALSGSVPAGDLGGLKRRTRACMGRCQGFYCSARVAELTAARLATPLTVGAVNE</sequence>
<dbReference type="InterPro" id="IPR041854">
    <property type="entry name" value="BFD-like_2Fe2S-bd_dom_sf"/>
</dbReference>
<dbReference type="Pfam" id="PF04324">
    <property type="entry name" value="Fer2_BFD"/>
    <property type="match status" value="1"/>
</dbReference>
<dbReference type="GO" id="GO:0016491">
    <property type="term" value="F:oxidoreductase activity"/>
    <property type="evidence" value="ECO:0007669"/>
    <property type="project" value="UniProtKB-KW"/>
</dbReference>
<reference evidence="4" key="1">
    <citation type="submission" date="2022-08" db="EMBL/GenBank/DDBJ databases">
        <authorList>
            <person name="Kim S.-J."/>
        </authorList>
    </citation>
    <scope>NUCLEOTIDE SEQUENCE</scope>
    <source>
        <strain evidence="4">KJ</strain>
    </source>
</reference>
<evidence type="ECO:0000313" key="5">
    <source>
        <dbReference type="Proteomes" id="UP001246473"/>
    </source>
</evidence>
<feature type="domain" description="FAD dependent oxidoreductase" evidence="2">
    <location>
        <begin position="10"/>
        <end position="357"/>
    </location>
</feature>